<protein>
    <submittedName>
        <fullName evidence="2">Secondary thiamine-phosphate synthase enzyme YjbQ</fullName>
    </submittedName>
</protein>
<name>A0A955RX11_UNCKA</name>
<dbReference type="PIRSF" id="PIRSF004681">
    <property type="entry name" value="UCP004681"/>
    <property type="match status" value="1"/>
</dbReference>
<sequence length="127" mass="14179">MLSIATNSSREILDIIDTIQSTIDASKIKATVCHISVLHTTAAITTADLDPGTDQDYLNFFDQLTPTIQWKHPHDPSHTPDHIWSTIIGTQRTIPIKNGKLLLGTWQRIVLIELDGPRERTIVVTTD</sequence>
<evidence type="ECO:0000313" key="3">
    <source>
        <dbReference type="Proteomes" id="UP000699691"/>
    </source>
</evidence>
<dbReference type="PANTHER" id="PTHR30615">
    <property type="entry name" value="UNCHARACTERIZED PROTEIN YJBQ-RELATED"/>
    <property type="match status" value="1"/>
</dbReference>
<reference evidence="2" key="1">
    <citation type="submission" date="2020-04" db="EMBL/GenBank/DDBJ databases">
        <authorList>
            <person name="Zhang T."/>
        </authorList>
    </citation>
    <scope>NUCLEOTIDE SEQUENCE</scope>
    <source>
        <strain evidence="2">HKST-UBA02</strain>
    </source>
</reference>
<dbReference type="InterPro" id="IPR035917">
    <property type="entry name" value="YjbQ-like_sf"/>
</dbReference>
<dbReference type="PANTHER" id="PTHR30615:SF8">
    <property type="entry name" value="UPF0047 PROTEIN C4A8.02C"/>
    <property type="match status" value="1"/>
</dbReference>
<gene>
    <name evidence="2" type="ORF">KC573_02360</name>
</gene>
<dbReference type="EMBL" id="JAGQKY010000089">
    <property type="protein sequence ID" value="MCA9397647.1"/>
    <property type="molecule type" value="Genomic_DNA"/>
</dbReference>
<dbReference type="NCBIfam" id="TIGR00149">
    <property type="entry name" value="TIGR00149_YjbQ"/>
    <property type="match status" value="1"/>
</dbReference>
<reference evidence="2" key="2">
    <citation type="journal article" date="2021" name="Microbiome">
        <title>Successional dynamics and alternative stable states in a saline activated sludge microbial community over 9 years.</title>
        <authorList>
            <person name="Wang Y."/>
            <person name="Ye J."/>
            <person name="Ju F."/>
            <person name="Liu L."/>
            <person name="Boyd J.A."/>
            <person name="Deng Y."/>
            <person name="Parks D.H."/>
            <person name="Jiang X."/>
            <person name="Yin X."/>
            <person name="Woodcroft B.J."/>
            <person name="Tyson G.W."/>
            <person name="Hugenholtz P."/>
            <person name="Polz M.F."/>
            <person name="Zhang T."/>
        </authorList>
    </citation>
    <scope>NUCLEOTIDE SEQUENCE</scope>
    <source>
        <strain evidence="2">HKST-UBA02</strain>
    </source>
</reference>
<proteinExistence type="inferred from homology"/>
<accession>A0A955RX11</accession>
<comment type="caution">
    <text evidence="2">The sequence shown here is derived from an EMBL/GenBank/DDBJ whole genome shotgun (WGS) entry which is preliminary data.</text>
</comment>
<evidence type="ECO:0000256" key="1">
    <source>
        <dbReference type="ARBA" id="ARBA00005534"/>
    </source>
</evidence>
<dbReference type="InterPro" id="IPR001602">
    <property type="entry name" value="UPF0047_YjbQ-like"/>
</dbReference>
<dbReference type="AlphaFoldDB" id="A0A955RX11"/>
<dbReference type="Gene3D" id="2.60.120.460">
    <property type="entry name" value="YjbQ-like"/>
    <property type="match status" value="1"/>
</dbReference>
<dbReference type="SUPFAM" id="SSF111038">
    <property type="entry name" value="YjbQ-like"/>
    <property type="match status" value="1"/>
</dbReference>
<evidence type="ECO:0000313" key="2">
    <source>
        <dbReference type="EMBL" id="MCA9397647.1"/>
    </source>
</evidence>
<dbReference type="Pfam" id="PF01894">
    <property type="entry name" value="YjbQ"/>
    <property type="match status" value="1"/>
</dbReference>
<comment type="similarity">
    <text evidence="1">Belongs to the UPF0047 family.</text>
</comment>
<dbReference type="Proteomes" id="UP000699691">
    <property type="component" value="Unassembled WGS sequence"/>
</dbReference>
<organism evidence="2 3">
    <name type="scientific">candidate division WWE3 bacterium</name>
    <dbReference type="NCBI Taxonomy" id="2053526"/>
    <lineage>
        <taxon>Bacteria</taxon>
        <taxon>Katanobacteria</taxon>
    </lineage>
</organism>